<dbReference type="Proteomes" id="UP000324222">
    <property type="component" value="Unassembled WGS sequence"/>
</dbReference>
<protein>
    <submittedName>
        <fullName evidence="1">Uncharacterized protein</fullName>
    </submittedName>
</protein>
<evidence type="ECO:0000313" key="1">
    <source>
        <dbReference type="EMBL" id="MPC60058.1"/>
    </source>
</evidence>
<comment type="caution">
    <text evidence="1">The sequence shown here is derived from an EMBL/GenBank/DDBJ whole genome shotgun (WGS) entry which is preliminary data.</text>
</comment>
<accession>A0A5B7GST0</accession>
<dbReference type="EMBL" id="VSRR010017140">
    <property type="protein sequence ID" value="MPC60058.1"/>
    <property type="molecule type" value="Genomic_DNA"/>
</dbReference>
<organism evidence="1 2">
    <name type="scientific">Portunus trituberculatus</name>
    <name type="common">Swimming crab</name>
    <name type="synonym">Neptunus trituberculatus</name>
    <dbReference type="NCBI Taxonomy" id="210409"/>
    <lineage>
        <taxon>Eukaryota</taxon>
        <taxon>Metazoa</taxon>
        <taxon>Ecdysozoa</taxon>
        <taxon>Arthropoda</taxon>
        <taxon>Crustacea</taxon>
        <taxon>Multicrustacea</taxon>
        <taxon>Malacostraca</taxon>
        <taxon>Eumalacostraca</taxon>
        <taxon>Eucarida</taxon>
        <taxon>Decapoda</taxon>
        <taxon>Pleocyemata</taxon>
        <taxon>Brachyura</taxon>
        <taxon>Eubrachyura</taxon>
        <taxon>Portunoidea</taxon>
        <taxon>Portunidae</taxon>
        <taxon>Portuninae</taxon>
        <taxon>Portunus</taxon>
    </lineage>
</organism>
<reference evidence="1 2" key="1">
    <citation type="submission" date="2019-05" db="EMBL/GenBank/DDBJ databases">
        <title>Another draft genome of Portunus trituberculatus and its Hox gene families provides insights of decapod evolution.</title>
        <authorList>
            <person name="Jeong J.-H."/>
            <person name="Song I."/>
            <person name="Kim S."/>
            <person name="Choi T."/>
            <person name="Kim D."/>
            <person name="Ryu S."/>
            <person name="Kim W."/>
        </authorList>
    </citation>
    <scope>NUCLEOTIDE SEQUENCE [LARGE SCALE GENOMIC DNA]</scope>
    <source>
        <tissue evidence="1">Muscle</tissue>
    </source>
</reference>
<evidence type="ECO:0000313" key="2">
    <source>
        <dbReference type="Proteomes" id="UP000324222"/>
    </source>
</evidence>
<sequence length="92" mass="10307">MTGKDRRTVNNDWISRATFSSCIGLTGPFILYPGEALIPNTRLYQPEHIVRRVNPTLRVESGHRVRPELQPCTAASISTCPFHLSIPPLHSL</sequence>
<keyword evidence="2" id="KW-1185">Reference proteome</keyword>
<dbReference type="AlphaFoldDB" id="A0A5B7GST0"/>
<proteinExistence type="predicted"/>
<name>A0A5B7GST0_PORTR</name>
<gene>
    <name evidence="1" type="ORF">E2C01_054094</name>
</gene>